<evidence type="ECO:0008006" key="4">
    <source>
        <dbReference type="Google" id="ProtNLM"/>
    </source>
</evidence>
<evidence type="ECO:0000313" key="3">
    <source>
        <dbReference type="Proteomes" id="UP001374535"/>
    </source>
</evidence>
<dbReference type="PANTHER" id="PTHR34066:SF1">
    <property type="entry name" value="DUF1764 FAMILY PROTEIN"/>
    <property type="match status" value="1"/>
</dbReference>
<reference evidence="2 3" key="1">
    <citation type="journal article" date="2023" name="Life. Sci Alliance">
        <title>Evolutionary insights into 3D genome organization and epigenetic landscape of Vigna mungo.</title>
        <authorList>
            <person name="Junaid A."/>
            <person name="Singh B."/>
            <person name="Bhatia S."/>
        </authorList>
    </citation>
    <scope>NUCLEOTIDE SEQUENCE [LARGE SCALE GENOMIC DNA]</scope>
    <source>
        <strain evidence="2">Urdbean</strain>
    </source>
</reference>
<dbReference type="Pfam" id="PF08576">
    <property type="entry name" value="DUF1764"/>
    <property type="match status" value="1"/>
</dbReference>
<protein>
    <recommendedName>
        <fullName evidence="4">DUF1764 domain-containing protein</fullName>
    </recommendedName>
</protein>
<organism evidence="2 3">
    <name type="scientific">Vigna mungo</name>
    <name type="common">Black gram</name>
    <name type="synonym">Phaseolus mungo</name>
    <dbReference type="NCBI Taxonomy" id="3915"/>
    <lineage>
        <taxon>Eukaryota</taxon>
        <taxon>Viridiplantae</taxon>
        <taxon>Streptophyta</taxon>
        <taxon>Embryophyta</taxon>
        <taxon>Tracheophyta</taxon>
        <taxon>Spermatophyta</taxon>
        <taxon>Magnoliopsida</taxon>
        <taxon>eudicotyledons</taxon>
        <taxon>Gunneridae</taxon>
        <taxon>Pentapetalae</taxon>
        <taxon>rosids</taxon>
        <taxon>fabids</taxon>
        <taxon>Fabales</taxon>
        <taxon>Fabaceae</taxon>
        <taxon>Papilionoideae</taxon>
        <taxon>50 kb inversion clade</taxon>
        <taxon>NPAAA clade</taxon>
        <taxon>indigoferoid/millettioid clade</taxon>
        <taxon>Phaseoleae</taxon>
        <taxon>Vigna</taxon>
    </lineage>
</organism>
<sequence length="153" mass="17067">MDIKCRSSHKGCNVICSFLFISMTKKSSKTTPNQLQENTVTKEEKPSSTPKKACNEIDEIFAGKKRKKSEMKNTGKSDGVNKSTDKTKEKKKKKKNVKRKTDGSDHGEFADRPSAPKRKTEDGFTIYTEDELGINKADAGNTPLCPFDCSCCF</sequence>
<name>A0AAQ3PHG3_VIGMU</name>
<proteinExistence type="predicted"/>
<feature type="compositionally biased region" description="Basic residues" evidence="1">
    <location>
        <begin position="89"/>
        <end position="98"/>
    </location>
</feature>
<dbReference type="PANTHER" id="PTHR34066">
    <property type="entry name" value="GROWTH FACTOR 2"/>
    <property type="match status" value="1"/>
</dbReference>
<feature type="compositionally biased region" description="Basic and acidic residues" evidence="1">
    <location>
        <begin position="99"/>
        <end position="111"/>
    </location>
</feature>
<dbReference type="InterPro" id="IPR013885">
    <property type="entry name" value="DUF1764_euk"/>
</dbReference>
<feature type="compositionally biased region" description="Polar residues" evidence="1">
    <location>
        <begin position="29"/>
        <end position="39"/>
    </location>
</feature>
<accession>A0AAQ3PHG3</accession>
<feature type="region of interest" description="Disordered" evidence="1">
    <location>
        <begin position="26"/>
        <end position="124"/>
    </location>
</feature>
<evidence type="ECO:0000313" key="2">
    <source>
        <dbReference type="EMBL" id="WVZ26137.1"/>
    </source>
</evidence>
<dbReference type="EMBL" id="CP144700">
    <property type="protein sequence ID" value="WVZ26137.1"/>
    <property type="molecule type" value="Genomic_DNA"/>
</dbReference>
<evidence type="ECO:0000256" key="1">
    <source>
        <dbReference type="SAM" id="MobiDB-lite"/>
    </source>
</evidence>
<keyword evidence="3" id="KW-1185">Reference proteome</keyword>
<dbReference type="AlphaFoldDB" id="A0AAQ3PHG3"/>
<dbReference type="Proteomes" id="UP001374535">
    <property type="component" value="Chromosome 1"/>
</dbReference>
<gene>
    <name evidence="2" type="ORF">V8G54_004681</name>
</gene>